<proteinExistence type="predicted"/>
<name>A0A0G4M9P8_VERLO</name>
<protein>
    <submittedName>
        <fullName evidence="2">Uncharacterized protein</fullName>
    </submittedName>
</protein>
<keyword evidence="3" id="KW-1185">Reference proteome</keyword>
<evidence type="ECO:0000313" key="2">
    <source>
        <dbReference type="EMBL" id="CRK30685.1"/>
    </source>
</evidence>
<dbReference type="Proteomes" id="UP000044602">
    <property type="component" value="Unassembled WGS sequence"/>
</dbReference>
<feature type="region of interest" description="Disordered" evidence="1">
    <location>
        <begin position="1"/>
        <end position="33"/>
    </location>
</feature>
<sequence length="33" mass="3608">RRPDAARVAALGLPPRPHRRGRDDAGPPLGRRP</sequence>
<organism evidence="2 3">
    <name type="scientific">Verticillium longisporum</name>
    <name type="common">Verticillium dahliae var. longisporum</name>
    <dbReference type="NCBI Taxonomy" id="100787"/>
    <lineage>
        <taxon>Eukaryota</taxon>
        <taxon>Fungi</taxon>
        <taxon>Dikarya</taxon>
        <taxon>Ascomycota</taxon>
        <taxon>Pezizomycotina</taxon>
        <taxon>Sordariomycetes</taxon>
        <taxon>Hypocreomycetidae</taxon>
        <taxon>Glomerellales</taxon>
        <taxon>Plectosphaerellaceae</taxon>
        <taxon>Verticillium</taxon>
    </lineage>
</organism>
<gene>
    <name evidence="2" type="ORF">BN1708_018530</name>
</gene>
<dbReference type="EMBL" id="CVQH01021465">
    <property type="protein sequence ID" value="CRK30685.1"/>
    <property type="molecule type" value="Genomic_DNA"/>
</dbReference>
<evidence type="ECO:0000313" key="3">
    <source>
        <dbReference type="Proteomes" id="UP000044602"/>
    </source>
</evidence>
<reference evidence="2 3" key="1">
    <citation type="submission" date="2015-05" db="EMBL/GenBank/DDBJ databases">
        <authorList>
            <person name="Wang D.B."/>
            <person name="Wang M."/>
        </authorList>
    </citation>
    <scope>NUCLEOTIDE SEQUENCE [LARGE SCALE GENOMIC DNA]</scope>
    <source>
        <strain evidence="2">VL1</strain>
    </source>
</reference>
<dbReference type="AlphaFoldDB" id="A0A0G4M9P8"/>
<evidence type="ECO:0000256" key="1">
    <source>
        <dbReference type="SAM" id="MobiDB-lite"/>
    </source>
</evidence>
<feature type="non-terminal residue" evidence="2">
    <location>
        <position position="1"/>
    </location>
</feature>
<accession>A0A0G4M9P8</accession>